<dbReference type="Pfam" id="PF11141">
    <property type="entry name" value="DUF2914"/>
    <property type="match status" value="1"/>
</dbReference>
<evidence type="ECO:0000313" key="3">
    <source>
        <dbReference type="EMBL" id="CUV09168.1"/>
    </source>
</evidence>
<evidence type="ECO:0000256" key="1">
    <source>
        <dbReference type="SAM" id="MobiDB-lite"/>
    </source>
</evidence>
<feature type="compositionally biased region" description="Acidic residues" evidence="1">
    <location>
        <begin position="428"/>
        <end position="441"/>
    </location>
</feature>
<dbReference type="InterPro" id="IPR022606">
    <property type="entry name" value="DUF2914"/>
</dbReference>
<feature type="region of interest" description="Disordered" evidence="1">
    <location>
        <begin position="381"/>
        <end position="505"/>
    </location>
</feature>
<dbReference type="EMBL" id="FAXC01000192">
    <property type="protein sequence ID" value="CUV09168.1"/>
    <property type="molecule type" value="Genomic_DNA"/>
</dbReference>
<gene>
    <name evidence="3" type="ORF">MGWOODY_Mmi1868</name>
</gene>
<feature type="domain" description="DUF2914" evidence="2">
    <location>
        <begin position="614"/>
        <end position="674"/>
    </location>
</feature>
<accession>A0A160VF28</accession>
<evidence type="ECO:0000259" key="2">
    <source>
        <dbReference type="Pfam" id="PF11141"/>
    </source>
</evidence>
<feature type="compositionally biased region" description="Basic and acidic residues" evidence="1">
    <location>
        <begin position="399"/>
        <end position="413"/>
    </location>
</feature>
<dbReference type="AlphaFoldDB" id="A0A160VF28"/>
<reference evidence="3" key="1">
    <citation type="submission" date="2015-10" db="EMBL/GenBank/DDBJ databases">
        <authorList>
            <person name="Gilbert D.G."/>
        </authorList>
    </citation>
    <scope>NUCLEOTIDE SEQUENCE</scope>
</reference>
<proteinExistence type="predicted"/>
<sequence length="685" mass="77425">MIDVDNVSSWMSPHGWYYITVNGATFSLDIPGKIPALGQVKDIVIKNNHESGQLAFLVKKPFHSIQILKSEISNAVQVSAVYEVSSSIKQRLGDTLVEKDKDKRLEERTRPLARKKAQDVANRGPSIDYLNTGFNADTLNQAVDEMLDALLVDMADVDDFTNSKKLENETEFIRMNEGIQHRVNDPNIMNDMVKLGDVALKGPASSSVRELFTSKRKWYKDDFFLPKDGPQEKGRLKITSTIDDVTVFIDDEYVGLTPINDNIELTVGPHKVWCIPPVPVNDSRWYEDPISENVIGDAIHNVMVRADTVTMVDFDLYILDTAPNYKEKVFYMDSLGAIVGPEDENRYAELSMKRFINKRITSHKISGIKRKVVPPLVKEIKSSKQKTSMNGPPPLAVSDLRKSNKKTGEKTQDQTDLTSTTLSRDDIADIVEPDPEEETQDQTDLTSTTPSRDDIADIVEPDPEEKTSNDAGGNMFNRLFSSLKKKGKNGSKREQPDIQDSQLNKPVEEVLEQIETDIEEGDLAAVDVDEKTAKSGRNILKEVFPPKNSIANRQQVPPRNSTIRSADLDVIRIVNAEYVKPNNRRPVNINNEFPSTNHRVYCFTVVQNLGRPVNISHFWYRDGKFMARVPMKVGFSSSWRCWSYITLKDGFEGDWKVVVRGPTNQEIEEINFSIFPDKNLAKKKQ</sequence>
<name>A0A160VF28_9ZZZZ</name>
<protein>
    <recommendedName>
        <fullName evidence="2">DUF2914 domain-containing protein</fullName>
    </recommendedName>
</protein>
<organism evidence="3">
    <name type="scientific">hydrothermal vent metagenome</name>
    <dbReference type="NCBI Taxonomy" id="652676"/>
    <lineage>
        <taxon>unclassified sequences</taxon>
        <taxon>metagenomes</taxon>
        <taxon>ecological metagenomes</taxon>
    </lineage>
</organism>